<accession>A0A182IRS5</accession>
<dbReference type="GO" id="GO:0030496">
    <property type="term" value="C:midbody"/>
    <property type="evidence" value="ECO:0007669"/>
    <property type="project" value="TreeGrafter"/>
</dbReference>
<feature type="region of interest" description="Disordered" evidence="5">
    <location>
        <begin position="504"/>
        <end position="552"/>
    </location>
</feature>
<dbReference type="GO" id="GO:0005769">
    <property type="term" value="C:early endosome"/>
    <property type="evidence" value="ECO:0007669"/>
    <property type="project" value="TreeGrafter"/>
</dbReference>
<proteinExistence type="inferred from homology"/>
<dbReference type="EnsemblMetazoa" id="AATE004251-RA">
    <property type="protein sequence ID" value="AATE004251-PA.1"/>
    <property type="gene ID" value="AATE004251"/>
</dbReference>
<feature type="compositionally biased region" description="Low complexity" evidence="5">
    <location>
        <begin position="95"/>
        <end position="114"/>
    </location>
</feature>
<feature type="region of interest" description="Disordered" evidence="5">
    <location>
        <begin position="95"/>
        <end position="128"/>
    </location>
</feature>
<protein>
    <recommendedName>
        <fullName evidence="2">Endosome-associated-trafficking regulator 1</fullName>
    </recommendedName>
</protein>
<dbReference type="GO" id="GO:1903566">
    <property type="term" value="P:positive regulation of protein localization to cilium"/>
    <property type="evidence" value="ECO:0007669"/>
    <property type="project" value="TreeGrafter"/>
</dbReference>
<feature type="region of interest" description="Disordered" evidence="5">
    <location>
        <begin position="774"/>
        <end position="794"/>
    </location>
</feature>
<dbReference type="VEuPathDB" id="VectorBase:AATE004251"/>
<evidence type="ECO:0000313" key="6">
    <source>
        <dbReference type="EnsemblMetazoa" id="AATE004251-PA.1"/>
    </source>
</evidence>
<evidence type="ECO:0000256" key="3">
    <source>
        <dbReference type="ARBA" id="ARBA00023054"/>
    </source>
</evidence>
<feature type="compositionally biased region" description="Low complexity" evidence="5">
    <location>
        <begin position="152"/>
        <end position="175"/>
    </location>
</feature>
<feature type="coiled-coil region" evidence="4">
    <location>
        <begin position="629"/>
        <end position="670"/>
    </location>
</feature>
<dbReference type="AlphaFoldDB" id="A0A182IRS5"/>
<name>A0A182IRS5_ANOAO</name>
<dbReference type="CDD" id="cd14686">
    <property type="entry name" value="bZIP"/>
    <property type="match status" value="1"/>
</dbReference>
<feature type="region of interest" description="Disordered" evidence="5">
    <location>
        <begin position="480"/>
        <end position="499"/>
    </location>
</feature>
<dbReference type="GO" id="GO:0045724">
    <property type="term" value="P:positive regulation of cilium assembly"/>
    <property type="evidence" value="ECO:0007669"/>
    <property type="project" value="TreeGrafter"/>
</dbReference>
<feature type="region of interest" description="Disordered" evidence="5">
    <location>
        <begin position="673"/>
        <end position="706"/>
    </location>
</feature>
<feature type="compositionally biased region" description="Polar residues" evidence="5">
    <location>
        <begin position="115"/>
        <end position="128"/>
    </location>
</feature>
<dbReference type="GO" id="GO:0005813">
    <property type="term" value="C:centrosome"/>
    <property type="evidence" value="ECO:0007669"/>
    <property type="project" value="TreeGrafter"/>
</dbReference>
<feature type="coiled-coil region" evidence="4">
    <location>
        <begin position="552"/>
        <end position="579"/>
    </location>
</feature>
<feature type="compositionally biased region" description="Gly residues" evidence="5">
    <location>
        <begin position="674"/>
        <end position="685"/>
    </location>
</feature>
<evidence type="ECO:0000256" key="2">
    <source>
        <dbReference type="ARBA" id="ARBA00016007"/>
    </source>
</evidence>
<feature type="region of interest" description="Disordered" evidence="5">
    <location>
        <begin position="152"/>
        <end position="210"/>
    </location>
</feature>
<evidence type="ECO:0000256" key="4">
    <source>
        <dbReference type="SAM" id="Coils"/>
    </source>
</evidence>
<feature type="region of interest" description="Disordered" evidence="5">
    <location>
        <begin position="428"/>
        <end position="469"/>
    </location>
</feature>
<feature type="region of interest" description="Disordered" evidence="5">
    <location>
        <begin position="1"/>
        <end position="60"/>
    </location>
</feature>
<evidence type="ECO:0000256" key="1">
    <source>
        <dbReference type="ARBA" id="ARBA00007791"/>
    </source>
</evidence>
<feature type="compositionally biased region" description="Polar residues" evidence="5">
    <location>
        <begin position="183"/>
        <end position="193"/>
    </location>
</feature>
<dbReference type="PANTHER" id="PTHR31259:SF3">
    <property type="entry name" value="ENDOSOME-ASSOCIATED-TRAFFICKING REGULATOR 1"/>
    <property type="match status" value="1"/>
</dbReference>
<dbReference type="STRING" id="41427.A0A182IRS5"/>
<feature type="compositionally biased region" description="Acidic residues" evidence="5">
    <location>
        <begin position="777"/>
        <end position="794"/>
    </location>
</feature>
<feature type="compositionally biased region" description="Low complexity" evidence="5">
    <location>
        <begin position="19"/>
        <end position="37"/>
    </location>
</feature>
<dbReference type="InterPro" id="IPR026757">
    <property type="entry name" value="ENTR1"/>
</dbReference>
<reference evidence="6" key="1">
    <citation type="submission" date="2022-08" db="UniProtKB">
        <authorList>
            <consortium name="EnsemblMetazoa"/>
        </authorList>
    </citation>
    <scope>IDENTIFICATION</scope>
    <source>
        <strain evidence="6">EBRO</strain>
    </source>
</reference>
<dbReference type="GO" id="GO:0036064">
    <property type="term" value="C:ciliary basal body"/>
    <property type="evidence" value="ECO:0007669"/>
    <property type="project" value="TreeGrafter"/>
</dbReference>
<dbReference type="GO" id="GO:0032465">
    <property type="term" value="P:regulation of cytokinesis"/>
    <property type="evidence" value="ECO:0007669"/>
    <property type="project" value="TreeGrafter"/>
</dbReference>
<feature type="region of interest" description="Disordered" evidence="5">
    <location>
        <begin position="399"/>
        <end position="418"/>
    </location>
</feature>
<sequence>MAKDNNNINTDDLTDGGPSSSASAGAKVAATATSEATGDISVAPVEQSSPAPVDPPVRREENPFSFKHFLKWDGPVAGGTHYNHTINGVSSTGLGASATGSSSINHSRSTSNINGHGSSSTLDAPPSSNGTCCVTAGVAPGCVNAATATTITSTTTGSPSKSATTSSLNVVSSTTGARPKIPQFQSVNTLSSESKMKRSPRFPSFDSQSSLSDFADERFGSIYQSRSNSSFSSDYPPGVGGGGGGSGVGCLSAGLRGTHSSNGGEDAELLGRGYVPRSYSNYDLDSPGSAAGSTDRRHEQENDGGGTGGRLVGATEFSAALPDFVQDHLVMEQWYTTLPKGGSGGVGAGAPSGGGGVGGGGSGSSGSVDFDDMFELAGVVSSSGVGIINDMPFDLTASSTGSGRMRAGRAGGSDMGHRNSPIIPLDLPPSGGGGPPEIGLDLPHRRVTPTPSSVELPPDLTEGNAGGDIGLCGARSRPYYYSVSPPPPPGASSVSSSGTADKIHRLPDFLSDGPIHSSGRLADVTHDTPHGSETAAAAASDHRHRLQQRQREAQYQSRLEAELSENERLRRELDLSRQTVVVQARRIRELERDLESMVSSRAAAAAAAAAGGTSSGGNGGSTQSNANSFMQAKSRAATAEAELKKLRQKMSSMSVEMETLRRENEALKEEVCGGAIGGSGTGAGASVGVPRDGDGPNVNQRPRRERSSAFLRAQTIALRQAASSAENNLRQLLSGVENLRTMANQIESFSATAQAEEIGSGSTTIPLEDYLHGVDINSEDDDGDDEDDALGPAL</sequence>
<organism evidence="6">
    <name type="scientific">Anopheles atroparvus</name>
    <name type="common">European mosquito</name>
    <dbReference type="NCBI Taxonomy" id="41427"/>
    <lineage>
        <taxon>Eukaryota</taxon>
        <taxon>Metazoa</taxon>
        <taxon>Ecdysozoa</taxon>
        <taxon>Arthropoda</taxon>
        <taxon>Hexapoda</taxon>
        <taxon>Insecta</taxon>
        <taxon>Pterygota</taxon>
        <taxon>Neoptera</taxon>
        <taxon>Endopterygota</taxon>
        <taxon>Diptera</taxon>
        <taxon>Nematocera</taxon>
        <taxon>Culicoidea</taxon>
        <taxon>Culicidae</taxon>
        <taxon>Anophelinae</taxon>
        <taxon>Anopheles</taxon>
    </lineage>
</organism>
<comment type="similarity">
    <text evidence="1">Belongs to the ENTR1 family.</text>
</comment>
<dbReference type="PANTHER" id="PTHR31259">
    <property type="entry name" value="ENDOSOME-ASSOCIATED TRAFFICKING REGULATOR 1"/>
    <property type="match status" value="1"/>
</dbReference>
<feature type="region of interest" description="Disordered" evidence="5">
    <location>
        <begin position="281"/>
        <end position="311"/>
    </location>
</feature>
<evidence type="ECO:0000256" key="5">
    <source>
        <dbReference type="SAM" id="MobiDB-lite"/>
    </source>
</evidence>
<dbReference type="GO" id="GO:0055037">
    <property type="term" value="C:recycling endosome"/>
    <property type="evidence" value="ECO:0007669"/>
    <property type="project" value="TreeGrafter"/>
</dbReference>
<feature type="compositionally biased region" description="Low complexity" evidence="5">
    <location>
        <begin position="1"/>
        <end position="11"/>
    </location>
</feature>
<keyword evidence="3 4" id="KW-0175">Coiled coil</keyword>